<dbReference type="EMBL" id="PQXL01000074">
    <property type="protein sequence ID" value="THV52619.1"/>
    <property type="molecule type" value="Genomic_DNA"/>
</dbReference>
<sequence length="119" mass="13935">MNGPRAVHLNIYTGSEPNRIFWCLVEKRDPDGQWKITRQNSSYTRQDLVTRTPEQYWPRAFNFWVNKAKLLKLLHTDIFMHSASNQIFHVLVNIAQTSLILGQIETLTKLSGIRGRKRL</sequence>
<name>A0A4S8RDT6_9HELO</name>
<proteinExistence type="predicted"/>
<organism evidence="1 2">
    <name type="scientific">Botrytis galanthina</name>
    <dbReference type="NCBI Taxonomy" id="278940"/>
    <lineage>
        <taxon>Eukaryota</taxon>
        <taxon>Fungi</taxon>
        <taxon>Dikarya</taxon>
        <taxon>Ascomycota</taxon>
        <taxon>Pezizomycotina</taxon>
        <taxon>Leotiomycetes</taxon>
        <taxon>Helotiales</taxon>
        <taxon>Sclerotiniaceae</taxon>
        <taxon>Botrytis</taxon>
    </lineage>
</organism>
<reference evidence="1 2" key="1">
    <citation type="submission" date="2017-12" db="EMBL/GenBank/DDBJ databases">
        <title>Comparative genomics of Botrytis spp.</title>
        <authorList>
            <person name="Valero-Jimenez C.A."/>
            <person name="Tapia P."/>
            <person name="Veloso J."/>
            <person name="Silva-Moreno E."/>
            <person name="Staats M."/>
            <person name="Valdes J.H."/>
            <person name="Van Kan J.A.L."/>
        </authorList>
    </citation>
    <scope>NUCLEOTIDE SEQUENCE [LARGE SCALE GENOMIC DNA]</scope>
    <source>
        <strain evidence="1 2">MUCL435</strain>
    </source>
</reference>
<dbReference type="Proteomes" id="UP000308671">
    <property type="component" value="Unassembled WGS sequence"/>
</dbReference>
<evidence type="ECO:0000313" key="1">
    <source>
        <dbReference type="EMBL" id="THV52619.1"/>
    </source>
</evidence>
<evidence type="ECO:0000313" key="2">
    <source>
        <dbReference type="Proteomes" id="UP000308671"/>
    </source>
</evidence>
<dbReference type="AlphaFoldDB" id="A0A4S8RDT6"/>
<accession>A0A4S8RDT6</accession>
<gene>
    <name evidence="1" type="ORF">BGAL_0074g00310</name>
</gene>
<comment type="caution">
    <text evidence="1">The sequence shown here is derived from an EMBL/GenBank/DDBJ whole genome shotgun (WGS) entry which is preliminary data.</text>
</comment>
<protein>
    <submittedName>
        <fullName evidence="1">Uncharacterized protein</fullName>
    </submittedName>
</protein>
<keyword evidence="2" id="KW-1185">Reference proteome</keyword>